<accession>A0A0A0F1N9</accession>
<feature type="region of interest" description="Disordered" evidence="1">
    <location>
        <begin position="41"/>
        <end position="65"/>
    </location>
</feature>
<reference evidence="2 3" key="1">
    <citation type="submission" date="2013-08" db="EMBL/GenBank/DDBJ databases">
        <title>Genome sequencing of Lysobacter.</title>
        <authorList>
            <person name="Zhang S."/>
            <person name="Wang G."/>
        </authorList>
    </citation>
    <scope>NUCLEOTIDE SEQUENCE [LARGE SCALE GENOMIC DNA]</scope>
    <source>
        <strain evidence="2 3">GH1-9</strain>
    </source>
</reference>
<evidence type="ECO:0000256" key="1">
    <source>
        <dbReference type="SAM" id="MobiDB-lite"/>
    </source>
</evidence>
<name>A0A0A0F1N9_9GAMM</name>
<evidence type="ECO:0000313" key="3">
    <source>
        <dbReference type="Proteomes" id="UP000029998"/>
    </source>
</evidence>
<dbReference type="RefSeq" id="WP_036133430.1">
    <property type="nucleotide sequence ID" value="NZ_AVPU01000001.1"/>
</dbReference>
<protein>
    <submittedName>
        <fullName evidence="2">Uncharacterized protein</fullName>
    </submittedName>
</protein>
<sequence>MARQTGWWLLAGACLLVVGAVLGVAAKVGRDTSQYLQAVSTQRDWEPTREGSGGEIVAGAKGGAGSTEAALTAEKFATDR</sequence>
<keyword evidence="3" id="KW-1185">Reference proteome</keyword>
<gene>
    <name evidence="2" type="ORF">N800_08460</name>
</gene>
<dbReference type="AlphaFoldDB" id="A0A0A0F1N9"/>
<comment type="caution">
    <text evidence="2">The sequence shown here is derived from an EMBL/GenBank/DDBJ whole genome shotgun (WGS) entry which is preliminary data.</text>
</comment>
<feature type="compositionally biased region" description="Gly residues" evidence="1">
    <location>
        <begin position="51"/>
        <end position="65"/>
    </location>
</feature>
<dbReference type="Proteomes" id="UP000029998">
    <property type="component" value="Unassembled WGS sequence"/>
</dbReference>
<proteinExistence type="predicted"/>
<dbReference type="EMBL" id="AVPU01000001">
    <property type="protein sequence ID" value="KGM56233.1"/>
    <property type="molecule type" value="Genomic_DNA"/>
</dbReference>
<organism evidence="2 3">
    <name type="scientific">Lysobacter daejeonensis GH1-9</name>
    <dbReference type="NCBI Taxonomy" id="1385517"/>
    <lineage>
        <taxon>Bacteria</taxon>
        <taxon>Pseudomonadati</taxon>
        <taxon>Pseudomonadota</taxon>
        <taxon>Gammaproteobacteria</taxon>
        <taxon>Lysobacterales</taxon>
        <taxon>Lysobacteraceae</taxon>
        <taxon>Aerolutibacter</taxon>
    </lineage>
</organism>
<evidence type="ECO:0000313" key="2">
    <source>
        <dbReference type="EMBL" id="KGM56233.1"/>
    </source>
</evidence>